<sequence length="105" mass="11696">HNVSGEYYRHILQAEVLFTRVILLLPKPTNFVQGNASAHRAKATTKFVKTLSLQDLKHPPQSPDPNPIKLCLVWNETSSFYASRFAPMMILSGSASGRCLVDLTL</sequence>
<organism evidence="1 2">
    <name type="scientific">Phytophthora infestans</name>
    <name type="common">Potato late blight agent</name>
    <name type="synonym">Botrytis infestans</name>
    <dbReference type="NCBI Taxonomy" id="4787"/>
    <lineage>
        <taxon>Eukaryota</taxon>
        <taxon>Sar</taxon>
        <taxon>Stramenopiles</taxon>
        <taxon>Oomycota</taxon>
        <taxon>Peronosporomycetes</taxon>
        <taxon>Peronosporales</taxon>
        <taxon>Peronosporaceae</taxon>
        <taxon>Phytophthora</taxon>
    </lineage>
</organism>
<gene>
    <name evidence="1" type="ORF">GN958_ATG05698</name>
</gene>
<evidence type="ECO:0000313" key="1">
    <source>
        <dbReference type="EMBL" id="KAF4145115.1"/>
    </source>
</evidence>
<dbReference type="AlphaFoldDB" id="A0A8S9UVP7"/>
<evidence type="ECO:0000313" key="2">
    <source>
        <dbReference type="Proteomes" id="UP000704712"/>
    </source>
</evidence>
<feature type="non-terminal residue" evidence="1">
    <location>
        <position position="105"/>
    </location>
</feature>
<comment type="caution">
    <text evidence="1">The sequence shown here is derived from an EMBL/GenBank/DDBJ whole genome shotgun (WGS) entry which is preliminary data.</text>
</comment>
<name>A0A8S9UVP7_PHYIN</name>
<accession>A0A8S9UVP7</accession>
<proteinExistence type="predicted"/>
<protein>
    <submittedName>
        <fullName evidence="1">Putative traNSPOSABLE ELEMENT-RELATED</fullName>
    </submittedName>
</protein>
<dbReference type="EMBL" id="JAACNO010000761">
    <property type="protein sequence ID" value="KAF4145115.1"/>
    <property type="molecule type" value="Genomic_DNA"/>
</dbReference>
<dbReference type="GO" id="GO:0003676">
    <property type="term" value="F:nucleic acid binding"/>
    <property type="evidence" value="ECO:0007669"/>
    <property type="project" value="InterPro"/>
</dbReference>
<dbReference type="InterPro" id="IPR036397">
    <property type="entry name" value="RNaseH_sf"/>
</dbReference>
<dbReference type="Proteomes" id="UP000704712">
    <property type="component" value="Unassembled WGS sequence"/>
</dbReference>
<reference evidence="1" key="1">
    <citation type="submission" date="2020-03" db="EMBL/GenBank/DDBJ databases">
        <title>Hybrid Assembly of Korean Phytophthora infestans isolates.</title>
        <authorList>
            <person name="Prokchorchik M."/>
            <person name="Lee Y."/>
            <person name="Seo J."/>
            <person name="Cho J.-H."/>
            <person name="Park Y.-E."/>
            <person name="Jang D.-C."/>
            <person name="Im J.-S."/>
            <person name="Choi J.-G."/>
            <person name="Park H.-J."/>
            <person name="Lee G.-B."/>
            <person name="Lee Y.-G."/>
            <person name="Hong S.-Y."/>
            <person name="Cho K."/>
            <person name="Sohn K.H."/>
        </authorList>
    </citation>
    <scope>NUCLEOTIDE SEQUENCE</scope>
    <source>
        <strain evidence="1">KR_2_A2</strain>
    </source>
</reference>
<dbReference type="Gene3D" id="3.30.420.10">
    <property type="entry name" value="Ribonuclease H-like superfamily/Ribonuclease H"/>
    <property type="match status" value="1"/>
</dbReference>